<feature type="compositionally biased region" description="Basic and acidic residues" evidence="1">
    <location>
        <begin position="164"/>
        <end position="184"/>
    </location>
</feature>
<dbReference type="EMBL" id="JAPWTK010000433">
    <property type="protein sequence ID" value="KAJ8940402.1"/>
    <property type="molecule type" value="Genomic_DNA"/>
</dbReference>
<dbReference type="Gene3D" id="2.10.50.10">
    <property type="entry name" value="Tumor Necrosis Factor Receptor, subunit A, domain 2"/>
    <property type="match status" value="1"/>
</dbReference>
<accession>A0AAV8XN90</accession>
<evidence type="ECO:0000259" key="2">
    <source>
        <dbReference type="Pfam" id="PF07699"/>
    </source>
</evidence>
<feature type="region of interest" description="Disordered" evidence="1">
    <location>
        <begin position="158"/>
        <end position="205"/>
    </location>
</feature>
<dbReference type="InterPro" id="IPR009030">
    <property type="entry name" value="Growth_fac_rcpt_cys_sf"/>
</dbReference>
<dbReference type="Pfam" id="PF07699">
    <property type="entry name" value="Ephrin_rec_like"/>
    <property type="match status" value="1"/>
</dbReference>
<evidence type="ECO:0000313" key="3">
    <source>
        <dbReference type="EMBL" id="KAJ8940402.1"/>
    </source>
</evidence>
<feature type="domain" description="Tyrosine-protein kinase ephrin type A/B receptor-like" evidence="2">
    <location>
        <begin position="120"/>
        <end position="164"/>
    </location>
</feature>
<organism evidence="3 4">
    <name type="scientific">Aromia moschata</name>
    <dbReference type="NCBI Taxonomy" id="1265417"/>
    <lineage>
        <taxon>Eukaryota</taxon>
        <taxon>Metazoa</taxon>
        <taxon>Ecdysozoa</taxon>
        <taxon>Arthropoda</taxon>
        <taxon>Hexapoda</taxon>
        <taxon>Insecta</taxon>
        <taxon>Pterygota</taxon>
        <taxon>Neoptera</taxon>
        <taxon>Endopterygota</taxon>
        <taxon>Coleoptera</taxon>
        <taxon>Polyphaga</taxon>
        <taxon>Cucujiformia</taxon>
        <taxon>Chrysomeloidea</taxon>
        <taxon>Cerambycidae</taxon>
        <taxon>Cerambycinae</taxon>
        <taxon>Callichromatini</taxon>
        <taxon>Aromia</taxon>
    </lineage>
</organism>
<gene>
    <name evidence="3" type="ORF">NQ318_009331</name>
</gene>
<dbReference type="AlphaFoldDB" id="A0AAV8XN90"/>
<protein>
    <recommendedName>
        <fullName evidence="2">Tyrosine-protein kinase ephrin type A/B receptor-like domain-containing protein</fullName>
    </recommendedName>
</protein>
<keyword evidence="4" id="KW-1185">Reference proteome</keyword>
<dbReference type="SUPFAM" id="SSF57184">
    <property type="entry name" value="Growth factor receptor domain"/>
    <property type="match status" value="1"/>
</dbReference>
<evidence type="ECO:0000256" key="1">
    <source>
        <dbReference type="SAM" id="MobiDB-lite"/>
    </source>
</evidence>
<reference evidence="3" key="1">
    <citation type="journal article" date="2023" name="Insect Mol. Biol.">
        <title>Genome sequencing provides insights into the evolution of gene families encoding plant cell wall-degrading enzymes in longhorned beetles.</title>
        <authorList>
            <person name="Shin N.R."/>
            <person name="Okamura Y."/>
            <person name="Kirsch R."/>
            <person name="Pauchet Y."/>
        </authorList>
    </citation>
    <scope>NUCLEOTIDE SEQUENCE</scope>
    <source>
        <strain evidence="3">AMC_N1</strain>
    </source>
</reference>
<comment type="caution">
    <text evidence="3">The sequence shown here is derived from an EMBL/GenBank/DDBJ whole genome shotgun (WGS) entry which is preliminary data.</text>
</comment>
<proteinExistence type="predicted"/>
<dbReference type="InterPro" id="IPR011641">
    <property type="entry name" value="Tyr-kin_ephrin_A/B_rcpt-like"/>
</dbReference>
<dbReference type="SMART" id="SM01411">
    <property type="entry name" value="Ephrin_rec_like"/>
    <property type="match status" value="1"/>
</dbReference>
<evidence type="ECO:0000313" key="4">
    <source>
        <dbReference type="Proteomes" id="UP001162162"/>
    </source>
</evidence>
<sequence length="274" mass="32179">MENSVKVSLGNEICVGNCTTNTELQCEFERKEEVSNKILRKRDTSFQEVPHRNKHKKQRRKINIKFQVRGKQLTSTKSNSIGVLKLKPGYNATINYDKLKCMCPIGFAPRKNRCVQCPKGTFQNATKNKCQSCPFGYYNDQLGQTKCKSCPLHHSTRKMHSKKSRELPKPKPTAKDVDDRRRTEDYEDPLPQDSPAVRRRATRRREDTRKLKWTVEMNIEVVRMFHIIDQCKDEPLPGWRHLLYVEFFRRNPTFNISEQNIVDRKNALLERPTL</sequence>
<name>A0AAV8XN90_9CUCU</name>
<dbReference type="Proteomes" id="UP001162162">
    <property type="component" value="Unassembled WGS sequence"/>
</dbReference>